<reference evidence="1 2" key="1">
    <citation type="submission" date="2020-08" db="EMBL/GenBank/DDBJ databases">
        <title>Functional genomics of gut bacteria from endangered species of beetles.</title>
        <authorList>
            <person name="Carlos-Shanley C."/>
        </authorList>
    </citation>
    <scope>NUCLEOTIDE SEQUENCE [LARGE SCALE GENOMIC DNA]</scope>
    <source>
        <strain evidence="1 2">S00151</strain>
    </source>
</reference>
<dbReference type="PROSITE" id="PS51257">
    <property type="entry name" value="PROKAR_LIPOPROTEIN"/>
    <property type="match status" value="1"/>
</dbReference>
<evidence type="ECO:0000313" key="1">
    <source>
        <dbReference type="EMBL" id="MBB4807992.1"/>
    </source>
</evidence>
<accession>A0A840KMB6</accession>
<protein>
    <submittedName>
        <fullName evidence="1">Uncharacterized protein</fullName>
    </submittedName>
</protein>
<organism evidence="1 2">
    <name type="scientific">Chryseobacterium defluvii</name>
    <dbReference type="NCBI Taxonomy" id="160396"/>
    <lineage>
        <taxon>Bacteria</taxon>
        <taxon>Pseudomonadati</taxon>
        <taxon>Bacteroidota</taxon>
        <taxon>Flavobacteriia</taxon>
        <taxon>Flavobacteriales</taxon>
        <taxon>Weeksellaceae</taxon>
        <taxon>Chryseobacterium group</taxon>
        <taxon>Chryseobacterium</taxon>
    </lineage>
</organism>
<dbReference type="EMBL" id="JACHLE010000006">
    <property type="protein sequence ID" value="MBB4807992.1"/>
    <property type="molecule type" value="Genomic_DNA"/>
</dbReference>
<comment type="caution">
    <text evidence="1">The sequence shown here is derived from an EMBL/GenBank/DDBJ whole genome shotgun (WGS) entry which is preliminary data.</text>
</comment>
<evidence type="ECO:0000313" key="2">
    <source>
        <dbReference type="Proteomes" id="UP000592180"/>
    </source>
</evidence>
<dbReference type="Proteomes" id="UP000592180">
    <property type="component" value="Unassembled WGS sequence"/>
</dbReference>
<sequence>MRNIVFGILVVFFAFLSCRNDEDSLQKIDQIFNLYIKDGAGKDLLNTGKPGSFSYSMNDTFGNTVTAPVSSSLKMTSDSVYYIEYIAGAKRRTLDSISPDNRTYHSKIALELKRTVNNVADTINDTLEIQYEWTPSVFQVSKVYYNHELKFTKEPGAPNVVTVIK</sequence>
<name>A0A840KMB6_9FLAO</name>
<dbReference type="AlphaFoldDB" id="A0A840KMB6"/>
<dbReference type="RefSeq" id="WP_184191459.1">
    <property type="nucleotide sequence ID" value="NZ_JACHLE010000006.1"/>
</dbReference>
<keyword evidence="2" id="KW-1185">Reference proteome</keyword>
<gene>
    <name evidence="1" type="ORF">HNP38_003332</name>
</gene>
<proteinExistence type="predicted"/>